<keyword evidence="1 2" id="KW-0129">CBS domain</keyword>
<feature type="domain" description="CBS" evidence="3">
    <location>
        <begin position="85"/>
        <end position="140"/>
    </location>
</feature>
<comment type="caution">
    <text evidence="4">The sequence shown here is derived from an EMBL/GenBank/DDBJ whole genome shotgun (WGS) entry which is preliminary data.</text>
</comment>
<keyword evidence="5" id="KW-1185">Reference proteome</keyword>
<dbReference type="PANTHER" id="PTHR43080:SF2">
    <property type="entry name" value="CBS DOMAIN-CONTAINING PROTEIN"/>
    <property type="match status" value="1"/>
</dbReference>
<evidence type="ECO:0000259" key="3">
    <source>
        <dbReference type="PROSITE" id="PS51371"/>
    </source>
</evidence>
<sequence>MDQLELVSQIMTKTVITVDEQDDLRQVLSLLNKHNVRHIPVKNGTELTGIISKTDINRLTFGAMFENQEDSDEAILELLSIPQVMTSKPRTITSDTSIKHLAEIFAKEEYHALPVVDHGVLMGIVTTTDVIKYLLDQYNS</sequence>
<dbReference type="InterPro" id="IPR000644">
    <property type="entry name" value="CBS_dom"/>
</dbReference>
<dbReference type="Gene3D" id="3.10.580.10">
    <property type="entry name" value="CBS-domain"/>
    <property type="match status" value="1"/>
</dbReference>
<evidence type="ECO:0000256" key="2">
    <source>
        <dbReference type="PROSITE-ProRule" id="PRU00703"/>
    </source>
</evidence>
<evidence type="ECO:0000313" key="5">
    <source>
        <dbReference type="Proteomes" id="UP001155182"/>
    </source>
</evidence>
<dbReference type="AlphaFoldDB" id="A0A9X2F598"/>
<accession>A0A9X2F598</accession>
<dbReference type="Pfam" id="PF00571">
    <property type="entry name" value="CBS"/>
    <property type="match status" value="2"/>
</dbReference>
<evidence type="ECO:0000256" key="1">
    <source>
        <dbReference type="ARBA" id="ARBA00023122"/>
    </source>
</evidence>
<dbReference type="PANTHER" id="PTHR43080">
    <property type="entry name" value="CBS DOMAIN-CONTAINING PROTEIN CBSX3, MITOCHONDRIAL"/>
    <property type="match status" value="1"/>
</dbReference>
<dbReference type="InterPro" id="IPR051257">
    <property type="entry name" value="Diverse_CBS-Domain"/>
</dbReference>
<organism evidence="4 5">
    <name type="scientific">Solitalea agri</name>
    <dbReference type="NCBI Taxonomy" id="2953739"/>
    <lineage>
        <taxon>Bacteria</taxon>
        <taxon>Pseudomonadati</taxon>
        <taxon>Bacteroidota</taxon>
        <taxon>Sphingobacteriia</taxon>
        <taxon>Sphingobacteriales</taxon>
        <taxon>Sphingobacteriaceae</taxon>
        <taxon>Solitalea</taxon>
    </lineage>
</organism>
<protein>
    <submittedName>
        <fullName evidence="4">CBS domain-containing protein</fullName>
    </submittedName>
</protein>
<dbReference type="RefSeq" id="WP_252589515.1">
    <property type="nucleotide sequence ID" value="NZ_JAMWYS010000058.1"/>
</dbReference>
<dbReference type="EMBL" id="JAMWYS010000058">
    <property type="protein sequence ID" value="MCO4294480.1"/>
    <property type="molecule type" value="Genomic_DNA"/>
</dbReference>
<feature type="domain" description="CBS" evidence="3">
    <location>
        <begin position="11"/>
        <end position="69"/>
    </location>
</feature>
<dbReference type="InterPro" id="IPR046342">
    <property type="entry name" value="CBS_dom_sf"/>
</dbReference>
<name>A0A9X2F598_9SPHI</name>
<dbReference type="Proteomes" id="UP001155182">
    <property type="component" value="Unassembled WGS sequence"/>
</dbReference>
<dbReference type="PROSITE" id="PS51371">
    <property type="entry name" value="CBS"/>
    <property type="match status" value="2"/>
</dbReference>
<dbReference type="SUPFAM" id="SSF54631">
    <property type="entry name" value="CBS-domain pair"/>
    <property type="match status" value="1"/>
</dbReference>
<proteinExistence type="predicted"/>
<dbReference type="SMART" id="SM00116">
    <property type="entry name" value="CBS"/>
    <property type="match status" value="2"/>
</dbReference>
<gene>
    <name evidence="4" type="ORF">NF867_16580</name>
</gene>
<reference evidence="4" key="1">
    <citation type="submission" date="2022-06" db="EMBL/GenBank/DDBJ databases">
        <title>Solitalea sp. MAHUQ-68 isolated from rhizospheric soil.</title>
        <authorList>
            <person name="Huq M.A."/>
        </authorList>
    </citation>
    <scope>NUCLEOTIDE SEQUENCE</scope>
    <source>
        <strain evidence="4">MAHUQ-68</strain>
    </source>
</reference>
<evidence type="ECO:0000313" key="4">
    <source>
        <dbReference type="EMBL" id="MCO4294480.1"/>
    </source>
</evidence>